<dbReference type="InterPro" id="IPR012657">
    <property type="entry name" value="23S_rRNA-intervening_sequence"/>
</dbReference>
<dbReference type="InterPro" id="IPR036583">
    <property type="entry name" value="23S_rRNA_IVS_sf"/>
</dbReference>
<evidence type="ECO:0000313" key="1">
    <source>
        <dbReference type="EMBL" id="MBM6674792.1"/>
    </source>
</evidence>
<dbReference type="EMBL" id="JACJJG010000129">
    <property type="protein sequence ID" value="MBM6674792.1"/>
    <property type="molecule type" value="Genomic_DNA"/>
</dbReference>
<organism evidence="1 2">
    <name type="scientific">Marseilla massiliensis</name>
    <dbReference type="NCBI Taxonomy" id="1841864"/>
    <lineage>
        <taxon>Bacteria</taxon>
        <taxon>Pseudomonadati</taxon>
        <taxon>Bacteroidota</taxon>
        <taxon>Bacteroidia</taxon>
        <taxon>Bacteroidales</taxon>
        <taxon>Prevotellaceae</taxon>
        <taxon>Marseilla</taxon>
    </lineage>
</organism>
<dbReference type="AlphaFoldDB" id="A0A938WTD7"/>
<dbReference type="Proteomes" id="UP000706891">
    <property type="component" value="Unassembled WGS sequence"/>
</dbReference>
<sequence>MTTVNKDFMPPRGDYHKLIAYRKAECIYDITYHFAHTYLERGDRTIDQMVQAARSGKQNIAEGSQAATASKETEIKLYNVAKASLHELLADYEDFLRVRDMETWPKDSPKAVQTRRACRAHADSAFYRERIKTRSAETTANIAIILIHQTDVLMAGLIESAKRRFLEQGGIREEMTRARLKYRNGRK</sequence>
<dbReference type="NCBIfam" id="TIGR02436">
    <property type="entry name" value="four helix bundle protein"/>
    <property type="match status" value="1"/>
</dbReference>
<dbReference type="NCBIfam" id="TIGR04258">
    <property type="entry name" value="4helix_suffix"/>
    <property type="match status" value="1"/>
</dbReference>
<dbReference type="SUPFAM" id="SSF158446">
    <property type="entry name" value="IVS-encoded protein-like"/>
    <property type="match status" value="1"/>
</dbReference>
<comment type="caution">
    <text evidence="1">The sequence shown here is derived from an EMBL/GenBank/DDBJ whole genome shotgun (WGS) entry which is preliminary data.</text>
</comment>
<dbReference type="RefSeq" id="WP_205105870.1">
    <property type="nucleotide sequence ID" value="NZ_JACJJG010000129.1"/>
</dbReference>
<protein>
    <submittedName>
        <fullName evidence="1">Four helix bundle protein</fullName>
    </submittedName>
</protein>
<name>A0A938WTD7_9BACT</name>
<dbReference type="Gene3D" id="1.20.1440.60">
    <property type="entry name" value="23S rRNA-intervening sequence"/>
    <property type="match status" value="1"/>
</dbReference>
<gene>
    <name evidence="1" type="ORF">H6A34_13040</name>
</gene>
<keyword evidence="2" id="KW-1185">Reference proteome</keyword>
<reference evidence="1" key="1">
    <citation type="submission" date="2020-08" db="EMBL/GenBank/DDBJ databases">
        <authorList>
            <person name="Cejkova D."/>
            <person name="Kubasova T."/>
            <person name="Jahodarova E."/>
            <person name="Rychlik I."/>
        </authorList>
    </citation>
    <scope>NUCLEOTIDE SEQUENCE</scope>
    <source>
        <strain evidence="1">An824</strain>
    </source>
</reference>
<proteinExistence type="predicted"/>
<reference evidence="1" key="2">
    <citation type="journal article" date="2021" name="Sci. Rep.">
        <title>The distribution of antibiotic resistance genes in chicken gut microbiota commensals.</title>
        <authorList>
            <person name="Juricova H."/>
            <person name="Matiasovicova J."/>
            <person name="Kubasova T."/>
            <person name="Cejkova D."/>
            <person name="Rychlik I."/>
        </authorList>
    </citation>
    <scope>NUCLEOTIDE SEQUENCE</scope>
    <source>
        <strain evidence="1">An824</strain>
    </source>
</reference>
<accession>A0A938WTD7</accession>
<dbReference type="InterPro" id="IPR026354">
    <property type="entry name" value="4helix_suffix_dom"/>
</dbReference>
<evidence type="ECO:0000313" key="2">
    <source>
        <dbReference type="Proteomes" id="UP000706891"/>
    </source>
</evidence>